<feature type="domain" description="SOCS box" evidence="3">
    <location>
        <begin position="4"/>
        <end position="54"/>
    </location>
</feature>
<gene>
    <name evidence="4" type="ORF">TCEB3V08_LOCUS10089</name>
</gene>
<dbReference type="InterPro" id="IPR036036">
    <property type="entry name" value="SOCS_box-like_dom_sf"/>
</dbReference>
<dbReference type="AlphaFoldDB" id="A0A7R9D9L5"/>
<feature type="region of interest" description="Disordered" evidence="2">
    <location>
        <begin position="59"/>
        <end position="87"/>
    </location>
</feature>
<evidence type="ECO:0000259" key="3">
    <source>
        <dbReference type="PROSITE" id="PS50225"/>
    </source>
</evidence>
<dbReference type="PROSITE" id="PS50225">
    <property type="entry name" value="SOCS"/>
    <property type="match status" value="1"/>
</dbReference>
<dbReference type="InterPro" id="IPR037346">
    <property type="entry name" value="SOCS7_SOCS"/>
</dbReference>
<accession>A0A7R9D9L5</accession>
<dbReference type="InterPro" id="IPR036860">
    <property type="entry name" value="SH2_dom_sf"/>
</dbReference>
<dbReference type="GO" id="GO:0046854">
    <property type="term" value="P:phosphatidylinositol phosphate biosynthetic process"/>
    <property type="evidence" value="ECO:0007669"/>
    <property type="project" value="TreeGrafter"/>
</dbReference>
<proteinExistence type="predicted"/>
<reference evidence="4" key="1">
    <citation type="submission" date="2020-11" db="EMBL/GenBank/DDBJ databases">
        <authorList>
            <person name="Tran Van P."/>
        </authorList>
    </citation>
    <scope>NUCLEOTIDE SEQUENCE</scope>
</reference>
<organism evidence="4">
    <name type="scientific">Timema cristinae</name>
    <name type="common">Walking stick</name>
    <dbReference type="NCBI Taxonomy" id="61476"/>
    <lineage>
        <taxon>Eukaryota</taxon>
        <taxon>Metazoa</taxon>
        <taxon>Ecdysozoa</taxon>
        <taxon>Arthropoda</taxon>
        <taxon>Hexapoda</taxon>
        <taxon>Insecta</taxon>
        <taxon>Pterygota</taxon>
        <taxon>Neoptera</taxon>
        <taxon>Polyneoptera</taxon>
        <taxon>Phasmatodea</taxon>
        <taxon>Timematodea</taxon>
        <taxon>Timematoidea</taxon>
        <taxon>Timematidae</taxon>
        <taxon>Timema</taxon>
    </lineage>
</organism>
<dbReference type="Pfam" id="PF07525">
    <property type="entry name" value="SOCS_box"/>
    <property type="match status" value="1"/>
</dbReference>
<dbReference type="PANTHER" id="PTHR10155:SF5">
    <property type="entry name" value="SUPPRESSOR OF CYTOKINE SIGNALING 7"/>
    <property type="match status" value="1"/>
</dbReference>
<name>A0A7R9D9L5_TIMCR</name>
<evidence type="ECO:0000256" key="2">
    <source>
        <dbReference type="SAM" id="MobiDB-lite"/>
    </source>
</evidence>
<dbReference type="GO" id="GO:0005942">
    <property type="term" value="C:phosphatidylinositol 3-kinase complex"/>
    <property type="evidence" value="ECO:0007669"/>
    <property type="project" value="TreeGrafter"/>
</dbReference>
<dbReference type="SMART" id="SM00969">
    <property type="entry name" value="SOCS_box"/>
    <property type="match status" value="1"/>
</dbReference>
<dbReference type="CDD" id="cd03741">
    <property type="entry name" value="SOCS_SOCS7"/>
    <property type="match status" value="1"/>
</dbReference>
<dbReference type="Gene3D" id="3.30.505.10">
    <property type="entry name" value="SH2 domain"/>
    <property type="match status" value="1"/>
</dbReference>
<sequence>MRVQLLHPVSRFKQVQSLQHMCRFVILKLVRRDLIHTLPLPRRLIDYMNTPHYYSEQLLEEDRGSSKGPSPSTDDVELLSFVPQEHS</sequence>
<dbReference type="SUPFAM" id="SSF158235">
    <property type="entry name" value="SOCS box-like"/>
    <property type="match status" value="1"/>
</dbReference>
<keyword evidence="1" id="KW-0727">SH2 domain</keyword>
<evidence type="ECO:0000256" key="1">
    <source>
        <dbReference type="ARBA" id="ARBA00022999"/>
    </source>
</evidence>
<dbReference type="SMART" id="SM00253">
    <property type="entry name" value="SOCS"/>
    <property type="match status" value="1"/>
</dbReference>
<evidence type="ECO:0000313" key="4">
    <source>
        <dbReference type="EMBL" id="CAD7409571.1"/>
    </source>
</evidence>
<dbReference type="InterPro" id="IPR001496">
    <property type="entry name" value="SOCS_box"/>
</dbReference>
<protein>
    <recommendedName>
        <fullName evidence="3">SOCS box domain-containing protein</fullName>
    </recommendedName>
</protein>
<dbReference type="GO" id="GO:0046935">
    <property type="term" value="F:1-phosphatidylinositol-3-kinase regulator activity"/>
    <property type="evidence" value="ECO:0007669"/>
    <property type="project" value="TreeGrafter"/>
</dbReference>
<dbReference type="EMBL" id="OC321174">
    <property type="protein sequence ID" value="CAD7409571.1"/>
    <property type="molecule type" value="Genomic_DNA"/>
</dbReference>
<dbReference type="GO" id="GO:0035556">
    <property type="term" value="P:intracellular signal transduction"/>
    <property type="evidence" value="ECO:0007669"/>
    <property type="project" value="InterPro"/>
</dbReference>
<dbReference type="PANTHER" id="PTHR10155">
    <property type="entry name" value="PHOSPHATIDYLINOSITOL 3-KINASE REGULATORY SUBUNIT"/>
    <property type="match status" value="1"/>
</dbReference>